<organism evidence="1 2">
    <name type="scientific">Brassica napus</name>
    <name type="common">Rape</name>
    <dbReference type="NCBI Taxonomy" id="3708"/>
    <lineage>
        <taxon>Eukaryota</taxon>
        <taxon>Viridiplantae</taxon>
        <taxon>Streptophyta</taxon>
        <taxon>Embryophyta</taxon>
        <taxon>Tracheophyta</taxon>
        <taxon>Spermatophyta</taxon>
        <taxon>Magnoliopsida</taxon>
        <taxon>eudicotyledons</taxon>
        <taxon>Gunneridae</taxon>
        <taxon>Pentapetalae</taxon>
        <taxon>rosids</taxon>
        <taxon>malvids</taxon>
        <taxon>Brassicales</taxon>
        <taxon>Brassicaceae</taxon>
        <taxon>Brassiceae</taxon>
        <taxon>Brassica</taxon>
    </lineage>
</organism>
<evidence type="ECO:0000313" key="2">
    <source>
        <dbReference type="Proteomes" id="UP000824890"/>
    </source>
</evidence>
<gene>
    <name evidence="1" type="ORF">HID58_024905</name>
</gene>
<proteinExistence type="predicted"/>
<keyword evidence="2" id="KW-1185">Reference proteome</keyword>
<dbReference type="Proteomes" id="UP000824890">
    <property type="component" value="Unassembled WGS sequence"/>
</dbReference>
<evidence type="ECO:0000313" key="1">
    <source>
        <dbReference type="EMBL" id="KAH0917245.1"/>
    </source>
</evidence>
<name>A0ABQ8CLF9_BRANA</name>
<protein>
    <submittedName>
        <fullName evidence="1">Uncharacterized protein</fullName>
    </submittedName>
</protein>
<comment type="caution">
    <text evidence="1">The sequence shown here is derived from an EMBL/GenBank/DDBJ whole genome shotgun (WGS) entry which is preliminary data.</text>
</comment>
<reference evidence="1 2" key="1">
    <citation type="submission" date="2021-05" db="EMBL/GenBank/DDBJ databases">
        <title>Genome Assembly of Synthetic Allotetraploid Brassica napus Reveals Homoeologous Exchanges between Subgenomes.</title>
        <authorList>
            <person name="Davis J.T."/>
        </authorList>
    </citation>
    <scope>NUCLEOTIDE SEQUENCE [LARGE SCALE GENOMIC DNA]</scope>
    <source>
        <strain evidence="2">cv. Da-Ae</strain>
        <tissue evidence="1">Seedling</tissue>
    </source>
</reference>
<accession>A0ABQ8CLF9</accession>
<dbReference type="EMBL" id="JAGKQM010000007">
    <property type="protein sequence ID" value="KAH0917245.1"/>
    <property type="molecule type" value="Genomic_DNA"/>
</dbReference>
<sequence length="65" mass="7480">MSTNTSFTALKNSNCSIPGNKTPHSEEERLFDWFLPMNMMRKSMLNAKEITCTMFNRNYQLGNGV</sequence>